<accession>A0A7J0BTJ6</accession>
<dbReference type="InterPro" id="IPR046342">
    <property type="entry name" value="CBS_dom_sf"/>
</dbReference>
<dbReference type="Proteomes" id="UP000503820">
    <property type="component" value="Unassembled WGS sequence"/>
</dbReference>
<evidence type="ECO:0000313" key="2">
    <source>
        <dbReference type="EMBL" id="GFM37037.1"/>
    </source>
</evidence>
<dbReference type="SUPFAM" id="SSF54631">
    <property type="entry name" value="CBS-domain pair"/>
    <property type="match status" value="1"/>
</dbReference>
<name>A0A7J0BTJ6_9BACT</name>
<gene>
    <name evidence="2" type="ORF">DSM19430T_17210</name>
</gene>
<proteinExistence type="predicted"/>
<protein>
    <recommendedName>
        <fullName evidence="1">CBS domain-containing protein</fullName>
    </recommendedName>
</protein>
<reference evidence="2 3" key="1">
    <citation type="submission" date="2020-05" db="EMBL/GenBank/DDBJ databases">
        <title>Draft genome sequence of Desulfovibrio psychrotolerans JS1T.</title>
        <authorList>
            <person name="Ueno A."/>
            <person name="Tamazawa S."/>
            <person name="Tamamura S."/>
            <person name="Murakami T."/>
            <person name="Kiyama T."/>
            <person name="Inomata H."/>
            <person name="Amano Y."/>
            <person name="Miyakawa K."/>
            <person name="Tamaki H."/>
            <person name="Naganuma T."/>
            <person name="Kaneko K."/>
        </authorList>
    </citation>
    <scope>NUCLEOTIDE SEQUENCE [LARGE SCALE GENOMIC DNA]</scope>
    <source>
        <strain evidence="2 3">JS1</strain>
    </source>
</reference>
<organism evidence="2 3">
    <name type="scientific">Desulfovibrio psychrotolerans</name>
    <dbReference type="NCBI Taxonomy" id="415242"/>
    <lineage>
        <taxon>Bacteria</taxon>
        <taxon>Pseudomonadati</taxon>
        <taxon>Thermodesulfobacteriota</taxon>
        <taxon>Desulfovibrionia</taxon>
        <taxon>Desulfovibrionales</taxon>
        <taxon>Desulfovibrionaceae</taxon>
        <taxon>Desulfovibrio</taxon>
    </lineage>
</organism>
<evidence type="ECO:0000259" key="1">
    <source>
        <dbReference type="Pfam" id="PF00571"/>
    </source>
</evidence>
<sequence>MKGSVKDYMIPVAKFPLIAETATLAEGVLALDKVHEEYLAGKREQRILLVCDNGNKVVGKLSPIDVMRGLEPDYDKVMGGSTSPLMGNVGYVIDSMKNTATLWAKPLDDLCATAQGIAIRDVVNRPTKSQVIGQDDSINAAFHRFVMFRHDSLFVMDGKRLVGILRFSDVYREVADKMKNICSA</sequence>
<dbReference type="InterPro" id="IPR000644">
    <property type="entry name" value="CBS_dom"/>
</dbReference>
<dbReference type="RefSeq" id="WP_174409687.1">
    <property type="nucleotide sequence ID" value="NZ_BLVP01000008.1"/>
</dbReference>
<dbReference type="EMBL" id="BLVP01000008">
    <property type="protein sequence ID" value="GFM37037.1"/>
    <property type="molecule type" value="Genomic_DNA"/>
</dbReference>
<dbReference type="Gene3D" id="3.10.580.10">
    <property type="entry name" value="CBS-domain"/>
    <property type="match status" value="1"/>
</dbReference>
<feature type="domain" description="CBS" evidence="1">
    <location>
        <begin position="130"/>
        <end position="175"/>
    </location>
</feature>
<keyword evidence="3" id="KW-1185">Reference proteome</keyword>
<dbReference type="AlphaFoldDB" id="A0A7J0BTJ6"/>
<comment type="caution">
    <text evidence="2">The sequence shown here is derived from an EMBL/GenBank/DDBJ whole genome shotgun (WGS) entry which is preliminary data.</text>
</comment>
<evidence type="ECO:0000313" key="3">
    <source>
        <dbReference type="Proteomes" id="UP000503820"/>
    </source>
</evidence>
<dbReference type="Pfam" id="PF00571">
    <property type="entry name" value="CBS"/>
    <property type="match status" value="1"/>
</dbReference>